<proteinExistence type="predicted"/>
<sequence length="51" mass="5715">MEAFMPQKDHIKSLRLRPASCTQLVTRCQRLRRAQNRGAKQGLTGSGSDSK</sequence>
<dbReference type="AlphaFoldDB" id="G3I2V8"/>
<protein>
    <submittedName>
        <fullName evidence="2">Uncharacterized protein</fullName>
    </submittedName>
</protein>
<evidence type="ECO:0000313" key="3">
    <source>
        <dbReference type="Proteomes" id="UP000001075"/>
    </source>
</evidence>
<dbReference type="InParanoid" id="G3I2V8"/>
<reference evidence="3" key="1">
    <citation type="journal article" date="2011" name="Nat. Biotechnol.">
        <title>The genomic sequence of the Chinese hamster ovary (CHO)-K1 cell line.</title>
        <authorList>
            <person name="Xu X."/>
            <person name="Nagarajan H."/>
            <person name="Lewis N.E."/>
            <person name="Pan S."/>
            <person name="Cai Z."/>
            <person name="Liu X."/>
            <person name="Chen W."/>
            <person name="Xie M."/>
            <person name="Wang W."/>
            <person name="Hammond S."/>
            <person name="Andersen M.R."/>
            <person name="Neff N."/>
            <person name="Passarelli B."/>
            <person name="Koh W."/>
            <person name="Fan H.C."/>
            <person name="Wang J."/>
            <person name="Gui Y."/>
            <person name="Lee K.H."/>
            <person name="Betenbaugh M.J."/>
            <person name="Quake S.R."/>
            <person name="Famili I."/>
            <person name="Palsson B.O."/>
            <person name="Wang J."/>
        </authorList>
    </citation>
    <scope>NUCLEOTIDE SEQUENCE [LARGE SCALE GENOMIC DNA]</scope>
    <source>
        <strain evidence="3">CHO K1 cell line</strain>
    </source>
</reference>
<name>G3I2V8_CRIGR</name>
<dbReference type="EMBL" id="JH001148">
    <property type="protein sequence ID" value="EGW01045.1"/>
    <property type="molecule type" value="Genomic_DNA"/>
</dbReference>
<accession>G3I2V8</accession>
<evidence type="ECO:0000256" key="1">
    <source>
        <dbReference type="SAM" id="MobiDB-lite"/>
    </source>
</evidence>
<dbReference type="Proteomes" id="UP000001075">
    <property type="component" value="Unassembled WGS sequence"/>
</dbReference>
<evidence type="ECO:0000313" key="2">
    <source>
        <dbReference type="EMBL" id="EGW01045.1"/>
    </source>
</evidence>
<gene>
    <name evidence="2" type="ORF">I79_017752</name>
</gene>
<feature type="region of interest" description="Disordered" evidence="1">
    <location>
        <begin position="32"/>
        <end position="51"/>
    </location>
</feature>
<organism evidence="2 3">
    <name type="scientific">Cricetulus griseus</name>
    <name type="common">Chinese hamster</name>
    <name type="synonym">Cricetulus barabensis griseus</name>
    <dbReference type="NCBI Taxonomy" id="10029"/>
    <lineage>
        <taxon>Eukaryota</taxon>
        <taxon>Metazoa</taxon>
        <taxon>Chordata</taxon>
        <taxon>Craniata</taxon>
        <taxon>Vertebrata</taxon>
        <taxon>Euteleostomi</taxon>
        <taxon>Mammalia</taxon>
        <taxon>Eutheria</taxon>
        <taxon>Euarchontoglires</taxon>
        <taxon>Glires</taxon>
        <taxon>Rodentia</taxon>
        <taxon>Myomorpha</taxon>
        <taxon>Muroidea</taxon>
        <taxon>Cricetidae</taxon>
        <taxon>Cricetinae</taxon>
        <taxon>Cricetulus</taxon>
    </lineage>
</organism>